<name>A0ABU9TWB8_9GAMM</name>
<dbReference type="SMART" id="SM00267">
    <property type="entry name" value="GGDEF"/>
    <property type="match status" value="1"/>
</dbReference>
<keyword evidence="6" id="KW-1185">Reference proteome</keyword>
<dbReference type="PANTHER" id="PTHR45138:SF9">
    <property type="entry name" value="DIGUANYLATE CYCLASE DGCM-RELATED"/>
    <property type="match status" value="1"/>
</dbReference>
<dbReference type="PROSITE" id="PS50887">
    <property type="entry name" value="GGDEF"/>
    <property type="match status" value="1"/>
</dbReference>
<keyword evidence="5" id="KW-0808">Transferase</keyword>
<keyword evidence="5" id="KW-0548">Nucleotidyltransferase</keyword>
<dbReference type="Pfam" id="PF20975">
    <property type="entry name" value="DGCcoil"/>
    <property type="match status" value="1"/>
</dbReference>
<dbReference type="PANTHER" id="PTHR45138">
    <property type="entry name" value="REGULATORY COMPONENTS OF SENSORY TRANSDUCTION SYSTEM"/>
    <property type="match status" value="1"/>
</dbReference>
<comment type="catalytic activity">
    <reaction evidence="2">
        <text>2 GTP = 3',3'-c-di-GMP + 2 diphosphate</text>
        <dbReference type="Rhea" id="RHEA:24898"/>
        <dbReference type="ChEBI" id="CHEBI:33019"/>
        <dbReference type="ChEBI" id="CHEBI:37565"/>
        <dbReference type="ChEBI" id="CHEBI:58805"/>
        <dbReference type="EC" id="2.7.7.65"/>
    </reaction>
</comment>
<evidence type="ECO:0000256" key="2">
    <source>
        <dbReference type="ARBA" id="ARBA00034247"/>
    </source>
</evidence>
<proteinExistence type="predicted"/>
<dbReference type="RefSeq" id="WP_342855130.1">
    <property type="nucleotide sequence ID" value="NZ_JBBMRA010000027.1"/>
</dbReference>
<feature type="coiled-coil region" evidence="3">
    <location>
        <begin position="5"/>
        <end position="32"/>
    </location>
</feature>
<feature type="domain" description="GGDEF" evidence="4">
    <location>
        <begin position="399"/>
        <end position="529"/>
    </location>
</feature>
<dbReference type="GO" id="GO:0052621">
    <property type="term" value="F:diguanylate cyclase activity"/>
    <property type="evidence" value="ECO:0007669"/>
    <property type="project" value="UniProtKB-EC"/>
</dbReference>
<gene>
    <name evidence="5" type="ORF">WNY58_16660</name>
</gene>
<dbReference type="NCBIfam" id="TIGR00254">
    <property type="entry name" value="GGDEF"/>
    <property type="match status" value="1"/>
</dbReference>
<dbReference type="InterPro" id="IPR029787">
    <property type="entry name" value="Nucleotide_cyclase"/>
</dbReference>
<accession>A0ABU9TWB8</accession>
<dbReference type="InterPro" id="IPR043128">
    <property type="entry name" value="Rev_trsase/Diguanyl_cyclase"/>
</dbReference>
<reference evidence="5 6" key="1">
    <citation type="submission" date="2024-03" db="EMBL/GenBank/DDBJ databases">
        <title>Community enrichment and isolation of bacterial strains for fucoidan degradation.</title>
        <authorList>
            <person name="Sichert A."/>
        </authorList>
    </citation>
    <scope>NUCLEOTIDE SEQUENCE [LARGE SCALE GENOMIC DNA]</scope>
    <source>
        <strain evidence="5 6">AS76</strain>
    </source>
</reference>
<sequence length="529" mass="60113">MAEEQMDWKKKYRELTHELELQERKSADAERQLRQLAGYLSVALEGESPQFDAELSQLKPLLQTGCVERLAALKKTTKRVETQVKSREEARGQQARDTVAALLKWVRMLRTQVQNSRSQNLLDTLEKRSHEITDKFYNLPTLLGDFIELQSHVETGTESDASLDSSDFALDTTASVDALGDEVRILLKHIGAELLELISGLSVPKDEAPDARALVKRIESGFELPHLPDIVHCVVKLVIKSTSNTSDDFENYLLELSSRLTEVQTFVVDSRHEQQEIGQNQRALDHQVRKDVKQLHHTVKNTNDIKDLKTAVSVQLSGLVRAMDSFKKKEEERESRLQGRYEDLIGKVDEMEQETRKVKAHMEEERLRARTDPLTGLPNRAAYDEYIVQEYERWSRYRTAFTVVVADLDLFKQVNDSFGHLAGDKVLRLVAKVISKNIRVTDFAARYGGEEFVIILPSTSAAEAAQAMDKLRLSLAKSPFNFHSKPVTITMSFGVSEIQEGDSLDEVFNRADEALYQAKEDGRNLVRTK</sequence>
<evidence type="ECO:0000256" key="1">
    <source>
        <dbReference type="ARBA" id="ARBA00012528"/>
    </source>
</evidence>
<dbReference type="InterPro" id="IPR050469">
    <property type="entry name" value="Diguanylate_Cyclase"/>
</dbReference>
<dbReference type="EC" id="2.7.7.65" evidence="1"/>
<dbReference type="CDD" id="cd01949">
    <property type="entry name" value="GGDEF"/>
    <property type="match status" value="1"/>
</dbReference>
<evidence type="ECO:0000256" key="3">
    <source>
        <dbReference type="SAM" id="Coils"/>
    </source>
</evidence>
<dbReference type="InterPro" id="IPR048516">
    <property type="entry name" value="DGCcoil"/>
</dbReference>
<dbReference type="EMBL" id="JBBMRA010000027">
    <property type="protein sequence ID" value="MEM5538016.1"/>
    <property type="molecule type" value="Genomic_DNA"/>
</dbReference>
<dbReference type="InterPro" id="IPR000160">
    <property type="entry name" value="GGDEF_dom"/>
</dbReference>
<comment type="caution">
    <text evidence="5">The sequence shown here is derived from an EMBL/GenBank/DDBJ whole genome shotgun (WGS) entry which is preliminary data.</text>
</comment>
<protein>
    <recommendedName>
        <fullName evidence="1">diguanylate cyclase</fullName>
        <ecNumber evidence="1">2.7.7.65</ecNumber>
    </recommendedName>
</protein>
<dbReference type="Pfam" id="PF00990">
    <property type="entry name" value="GGDEF"/>
    <property type="match status" value="1"/>
</dbReference>
<dbReference type="SUPFAM" id="SSF55073">
    <property type="entry name" value="Nucleotide cyclase"/>
    <property type="match status" value="1"/>
</dbReference>
<evidence type="ECO:0000313" key="6">
    <source>
        <dbReference type="Proteomes" id="UP001449225"/>
    </source>
</evidence>
<dbReference type="Gene3D" id="3.30.70.270">
    <property type="match status" value="1"/>
</dbReference>
<keyword evidence="3" id="KW-0175">Coiled coil</keyword>
<feature type="coiled-coil region" evidence="3">
    <location>
        <begin position="334"/>
        <end position="368"/>
    </location>
</feature>
<organism evidence="5 6">
    <name type="scientific">Neptuniibacter pectenicola</name>
    <dbReference type="NCBI Taxonomy" id="1806669"/>
    <lineage>
        <taxon>Bacteria</taxon>
        <taxon>Pseudomonadati</taxon>
        <taxon>Pseudomonadota</taxon>
        <taxon>Gammaproteobacteria</taxon>
        <taxon>Oceanospirillales</taxon>
        <taxon>Oceanospirillaceae</taxon>
        <taxon>Neptuniibacter</taxon>
    </lineage>
</organism>
<evidence type="ECO:0000259" key="4">
    <source>
        <dbReference type="PROSITE" id="PS50887"/>
    </source>
</evidence>
<evidence type="ECO:0000313" key="5">
    <source>
        <dbReference type="EMBL" id="MEM5538016.1"/>
    </source>
</evidence>
<dbReference type="Proteomes" id="UP001449225">
    <property type="component" value="Unassembled WGS sequence"/>
</dbReference>